<protein>
    <submittedName>
        <fullName evidence="1">Uncharacterized protein</fullName>
    </submittedName>
</protein>
<evidence type="ECO:0000313" key="1">
    <source>
        <dbReference type="EMBL" id="ESA05006.1"/>
    </source>
</evidence>
<proteinExistence type="predicted"/>
<organism evidence="1">
    <name type="scientific">Rhizophagus irregularis (strain DAOM 181602 / DAOM 197198 / MUCL 43194)</name>
    <name type="common">Arbuscular mycorrhizal fungus</name>
    <name type="synonym">Glomus intraradices</name>
    <dbReference type="NCBI Taxonomy" id="747089"/>
    <lineage>
        <taxon>Eukaryota</taxon>
        <taxon>Fungi</taxon>
        <taxon>Fungi incertae sedis</taxon>
        <taxon>Mucoromycota</taxon>
        <taxon>Glomeromycotina</taxon>
        <taxon>Glomeromycetes</taxon>
        <taxon>Glomerales</taxon>
        <taxon>Glomeraceae</taxon>
        <taxon>Rhizophagus</taxon>
    </lineage>
</organism>
<dbReference type="HOGENOM" id="CLU_3088449_0_0_1"/>
<reference evidence="1" key="1">
    <citation type="submission" date="2013-07" db="EMBL/GenBank/DDBJ databases">
        <title>The genome of an arbuscular mycorrhizal fungus provides insights into the evolution of the oldest plant symbiosis.</title>
        <authorList>
            <consortium name="DOE Joint Genome Institute"/>
            <person name="Tisserant E."/>
            <person name="Malbreil M."/>
            <person name="Kuo A."/>
            <person name="Kohler A."/>
            <person name="Symeonidi A."/>
            <person name="Balestrini R."/>
            <person name="Charron P."/>
            <person name="Duensing N."/>
            <person name="Frei-dit-Frey N."/>
            <person name="Gianinazzi-Pearson V."/>
            <person name="Gilbert B."/>
            <person name="Handa Y."/>
            <person name="Hijri M."/>
            <person name="Kaul R."/>
            <person name="Kawaguchi M."/>
            <person name="Krajinski F."/>
            <person name="Lammers P."/>
            <person name="Lapierre D."/>
            <person name="Masclaux F.G."/>
            <person name="Murat C."/>
            <person name="Morin E."/>
            <person name="Ndikumana S."/>
            <person name="Pagni M."/>
            <person name="Petitpierre D."/>
            <person name="Requena N."/>
            <person name="Rosikiewicz P."/>
            <person name="Riley R."/>
            <person name="Saito K."/>
            <person name="San Clemente H."/>
            <person name="Shapiro H."/>
            <person name="van Tuinen D."/>
            <person name="Becard G."/>
            <person name="Bonfante P."/>
            <person name="Paszkowski U."/>
            <person name="Shachar-Hill Y."/>
            <person name="Young J.P."/>
            <person name="Sanders I.R."/>
            <person name="Henrissat B."/>
            <person name="Rensing S.A."/>
            <person name="Grigoriev I.V."/>
            <person name="Corradi N."/>
            <person name="Roux C."/>
            <person name="Martin F."/>
        </authorList>
    </citation>
    <scope>NUCLEOTIDE SEQUENCE</scope>
    <source>
        <strain evidence="1">DAOM 197198</strain>
    </source>
</reference>
<sequence length="52" mass="6038">MGLYYKYCCTFNRISQIPRSYDPGGFVFKATYIVAIIGKAKFSKEQKSYKKV</sequence>
<accession>U9TNV7</accession>
<dbReference type="AlphaFoldDB" id="U9TNV7"/>
<gene>
    <name evidence="1" type="ORF">GLOINDRAFT_36109</name>
</gene>
<dbReference type="EMBL" id="KI293634">
    <property type="protein sequence ID" value="ESA05006.1"/>
    <property type="molecule type" value="Genomic_DNA"/>
</dbReference>
<name>U9TNV7_RHIID</name>